<accession>A0A699GP12</accession>
<feature type="domain" description="Retroviral polymerase SH3-like" evidence="4">
    <location>
        <begin position="870"/>
        <end position="927"/>
    </location>
</feature>
<dbReference type="Pfam" id="PF25597">
    <property type="entry name" value="SH3_retrovirus"/>
    <property type="match status" value="1"/>
</dbReference>
<feature type="region of interest" description="Disordered" evidence="1">
    <location>
        <begin position="644"/>
        <end position="727"/>
    </location>
</feature>
<sequence>MQNFISSSDLLCWNIVLKGDSAKLMTTDKDGNLKIRLSVTAEEHQQVQREEKARTILLSALPDEHMGDFYHMINARDIWNAIKARFGGNAKSKKMKKSLFKQKFKEFKISKEGLDKGYDKMQKILSQMNTLQIKPDPDNIDTKGHSSSSSTLSNAAFVITSGSSQGKLSYHESGNDGYGGYTTTLSVSHGSLSSKGSSKSKCSIVDDVIYSFFANHEIDQQLVYEDLDQINKEEFEEYDLKHQMAMLSIKVHRFEKKHGRKIKFNGRENARFDKKLKYKEAGKDGTDSKAMVVVDGSVDWDKQTKEGNTEPRSLENFGMLAGIKLEPDADSDGEVVSADDVIPAAVSVSAGPVVPAAADSLHSETEFAFMGLFTKELMAKLDNEITNQAKWNNSGTNLYKLIDSSMSVRTKRGLGLDKYIGEGELGSDDSKFSIFHTNSDDLEGQPIYNRFALVDHMKAVPSPLTGNYMPPSNILDIDESQMVYGKKANDSSEIKTTDDSINHTNDSILFDFSDRSSEPSTKDFQTCDSSQECSRPNNSDHDSNDSNSSVYAPTSESSDTIVIGCTRQEDFPSVCTSSIETDVKSSNTLCNKFGSFNKESHFRKHKSLASKSCYVCGSYLHLIKYCDFHEQTIAKRIAEGKGILKSRPTGKPVNPNRSKPVSADRPKPVTAGRPKPVTVDRPKPVTAGRPKPITASRPKPVTAGRPKPVTAGRPKQVTAGRPNPVSAYQPNTISAGDGILVSQICDQSHRVLFTENECLVLFKDFPLPDPSMVILSILKKHNLYTFSLNELALKGPLTCLIAKASQNESPLWHRRLGHVNFKNMNKLTEAVATSCYVLNRLLVTKPYHKTPYELLTGDKPSISYLKPFGCHVTILNTSDSLGKFDKKSNEGYIVGYLISSKAYRVYNLVSRKIEETMNLNFLENKPFVAGSGQAWMFNIDYLTDSLNYSRVSSTNLTAGSHGPTPSNVGKEEADCLRLAFPSLNPMLDVGTSSIGSSVSDGSTPSVSAGSTPQMSLCASPISAGRPTGSAGRPVSAGRPSSSADRSSVPAGHILGQSNASTSSELFSRASSMNKSDIHDGLTIFDCPKSGFFTSSSYDEDFSGPDTNNLESYLNVSSTITKWIHNIHPTSQVIGDINFPVHTRSQVKHKGSSESAFISYIHDQGRNNHLDFQLYMFSCFLSQEEPTTVAQALADPDWNKRDAKGIVCRNKARLVAQGHKQEEGIDYTDVFAPIAEEVYVTQPRGFKDPNHPNKVYKVVKALYGLHQAPKAWYERLSTFLLKHGYRRGTIDKTLFIKKDSNDIMLVQVYVDDIIFGSTRKDWCEEFETLMQSEFEMSSIGPLTFFLGLQVNQRPDGIFIHQAKYVAEILKKFDLNNSKLASTPFEPQKIREKNVPDDPISVHLYRSMIGCLMYLTATRPDIMFVVCAAARHQVIPKTSNLLSIKRIFKYLTAYPKKSTTGGCQFLRRSLISWQCKKKTIVATSSCEAEYVATASCCGQWLQFTSAGRMFFCWLLVISAGHKSFLLGSASEVSLPDGVKGLEATIDGTSYTVTEASIRSALQLDDLNTIDTLTNAEIFDGFRAIGYATEGKFTNIAIALICLSTGKKYNFSNMIFHDPMPSPPRQSSPLPIPFGPAPSFGVASTDPIPEIPSSSRPSEPVLQTITSPIRDDDTGGGSFHESPPSPPPTTPTRSPTVGVAEEPLTLNSLLALDAVVLFAKRIKKLESKLKTKKRKLVLSDSENEEEARQSQELDALLHLANAALHDPSAFTIPSKPDNQEQSSEQEISPTTLDASSSGLDFTDAAIPAVVVVSAGGVDPAVVVSAGGADPAVVVSTGGADPADVVVSAGDADSASTFISAGVSVAASPYVASAPSSPVRDPAKGKAIATPSSPIIAPSDKELIDQQAAILEAERQELLEQELKQSLHAEQVYLDSLLAQRVAEEQEREIRAYAEQSTPRQAELDRITLNLTNKVWIGLVDQVWANPTLSAELLGADVSKDTFSRSGETLASSESKRLKRSHNIEQSAKLQETTNVSAGSTIATGGPISAVPSVHAIPSVSVAASIPAETPIAAGVSTTADVSESASVPILDLLDFPPKATSKQAVPLRKSLRKKSMARRRTLPKPSQSESAALPFDKDDREAEFKKYLRQVSDDDEPAEHVSLSLVSDIRTWEIIPTEFAIGEIHVITRVDGLLKRFSTLRELMYSAGRADLMVLYGMVLDKYKLERATGIGLGLWSDIRTLITAREDRDASIIWDDQDQ</sequence>
<feature type="region of interest" description="Disordered" evidence="1">
    <location>
        <begin position="1765"/>
        <end position="1791"/>
    </location>
</feature>
<organism evidence="5">
    <name type="scientific">Tanacetum cinerariifolium</name>
    <name type="common">Dalmatian daisy</name>
    <name type="synonym">Chrysanthemum cinerariifolium</name>
    <dbReference type="NCBI Taxonomy" id="118510"/>
    <lineage>
        <taxon>Eukaryota</taxon>
        <taxon>Viridiplantae</taxon>
        <taxon>Streptophyta</taxon>
        <taxon>Embryophyta</taxon>
        <taxon>Tracheophyta</taxon>
        <taxon>Spermatophyta</taxon>
        <taxon>Magnoliopsida</taxon>
        <taxon>eudicotyledons</taxon>
        <taxon>Gunneridae</taxon>
        <taxon>Pentapetalae</taxon>
        <taxon>asterids</taxon>
        <taxon>campanulids</taxon>
        <taxon>Asterales</taxon>
        <taxon>Asteraceae</taxon>
        <taxon>Asteroideae</taxon>
        <taxon>Anthemideae</taxon>
        <taxon>Anthemidinae</taxon>
        <taxon>Tanacetum</taxon>
    </lineage>
</organism>
<dbReference type="PANTHER" id="PTHR11439">
    <property type="entry name" value="GAG-POL-RELATED RETROTRANSPOSON"/>
    <property type="match status" value="1"/>
</dbReference>
<evidence type="ECO:0000259" key="4">
    <source>
        <dbReference type="Pfam" id="PF25597"/>
    </source>
</evidence>
<evidence type="ECO:0000259" key="3">
    <source>
        <dbReference type="Pfam" id="PF13976"/>
    </source>
</evidence>
<dbReference type="Pfam" id="PF13976">
    <property type="entry name" value="gag_pre-integrs"/>
    <property type="match status" value="1"/>
</dbReference>
<feature type="domain" description="GAG-pre-integrase" evidence="3">
    <location>
        <begin position="782"/>
        <end position="828"/>
    </location>
</feature>
<dbReference type="InterPro" id="IPR013103">
    <property type="entry name" value="RVT_2"/>
</dbReference>
<dbReference type="InterPro" id="IPR025724">
    <property type="entry name" value="GAG-pre-integrase_dom"/>
</dbReference>
<feature type="region of interest" description="Disordered" evidence="1">
    <location>
        <begin position="994"/>
        <end position="1056"/>
    </location>
</feature>
<dbReference type="InterPro" id="IPR057670">
    <property type="entry name" value="SH3_retrovirus"/>
</dbReference>
<feature type="domain" description="Reverse transcriptase Ty1/copia-type" evidence="2">
    <location>
        <begin position="1233"/>
        <end position="1384"/>
    </location>
</feature>
<dbReference type="SUPFAM" id="SSF56672">
    <property type="entry name" value="DNA/RNA polymerases"/>
    <property type="match status" value="1"/>
</dbReference>
<feature type="region of interest" description="Disordered" evidence="1">
    <location>
        <begin position="2098"/>
        <end position="2132"/>
    </location>
</feature>
<evidence type="ECO:0000313" key="5">
    <source>
        <dbReference type="EMBL" id="GEV50675.1"/>
    </source>
</evidence>
<name>A0A699GP12_TANCI</name>
<dbReference type="InterPro" id="IPR043502">
    <property type="entry name" value="DNA/RNA_pol_sf"/>
</dbReference>
<feature type="compositionally biased region" description="Low complexity" evidence="1">
    <location>
        <begin position="1644"/>
        <end position="1657"/>
    </location>
</feature>
<dbReference type="EMBL" id="BKCJ010025535">
    <property type="protein sequence ID" value="GEV50675.1"/>
    <property type="molecule type" value="Genomic_DNA"/>
</dbReference>
<feature type="compositionally biased region" description="Basic residues" evidence="1">
    <location>
        <begin position="2106"/>
        <end position="2119"/>
    </location>
</feature>
<protein>
    <submittedName>
        <fullName evidence="5">Uncharacterized protein</fullName>
    </submittedName>
</protein>
<gene>
    <name evidence="5" type="ORF">Tci_122652</name>
</gene>
<comment type="caution">
    <text evidence="5">The sequence shown here is derived from an EMBL/GenBank/DDBJ whole genome shotgun (WGS) entry which is preliminary data.</text>
</comment>
<feature type="region of interest" description="Disordered" evidence="1">
    <location>
        <begin position="516"/>
        <end position="555"/>
    </location>
</feature>
<feature type="compositionally biased region" description="Polar residues" evidence="1">
    <location>
        <begin position="2020"/>
        <end position="2031"/>
    </location>
</feature>
<feature type="compositionally biased region" description="Polar residues" evidence="1">
    <location>
        <begin position="1776"/>
        <end position="1791"/>
    </location>
</feature>
<dbReference type="Pfam" id="PF07727">
    <property type="entry name" value="RVT_2"/>
    <property type="match status" value="1"/>
</dbReference>
<feature type="region of interest" description="Disordered" evidence="1">
    <location>
        <begin position="2004"/>
        <end position="2031"/>
    </location>
</feature>
<proteinExistence type="predicted"/>
<dbReference type="Pfam" id="PF14223">
    <property type="entry name" value="Retrotran_gag_2"/>
    <property type="match status" value="1"/>
</dbReference>
<feature type="region of interest" description="Disordered" evidence="1">
    <location>
        <begin position="1617"/>
        <end position="1694"/>
    </location>
</feature>
<feature type="compositionally biased region" description="Pro residues" evidence="1">
    <location>
        <begin position="1617"/>
        <end position="1633"/>
    </location>
</feature>
<reference evidence="5" key="1">
    <citation type="journal article" date="2019" name="Sci. Rep.">
        <title>Draft genome of Tanacetum cinerariifolium, the natural source of mosquito coil.</title>
        <authorList>
            <person name="Yamashiro T."/>
            <person name="Shiraishi A."/>
            <person name="Satake H."/>
            <person name="Nakayama K."/>
        </authorList>
    </citation>
    <scope>NUCLEOTIDE SEQUENCE</scope>
</reference>
<feature type="compositionally biased region" description="Polar residues" evidence="1">
    <location>
        <begin position="522"/>
        <end position="536"/>
    </location>
</feature>
<evidence type="ECO:0000259" key="2">
    <source>
        <dbReference type="Pfam" id="PF07727"/>
    </source>
</evidence>
<feature type="compositionally biased region" description="Low complexity" evidence="1">
    <location>
        <begin position="994"/>
        <end position="1007"/>
    </location>
</feature>
<evidence type="ECO:0000256" key="1">
    <source>
        <dbReference type="SAM" id="MobiDB-lite"/>
    </source>
</evidence>
<dbReference type="PANTHER" id="PTHR11439:SF495">
    <property type="entry name" value="REVERSE TRANSCRIPTASE, RNA-DEPENDENT DNA POLYMERASE-RELATED"/>
    <property type="match status" value="1"/>
</dbReference>